<evidence type="ECO:0000256" key="1">
    <source>
        <dbReference type="ARBA" id="ARBA00021292"/>
    </source>
</evidence>
<keyword evidence="3" id="KW-1185">Reference proteome</keyword>
<gene>
    <name evidence="2" type="ORF">FVP74_04410</name>
</gene>
<proteinExistence type="predicted"/>
<dbReference type="RefSeq" id="WP_147050201.1">
    <property type="nucleotide sequence ID" value="NZ_BKAH01000005.1"/>
</dbReference>
<comment type="caution">
    <text evidence="2">The sequence shown here is derived from an EMBL/GenBank/DDBJ whole genome shotgun (WGS) entry which is preliminary data.</text>
</comment>
<evidence type="ECO:0000313" key="3">
    <source>
        <dbReference type="Proteomes" id="UP000321949"/>
    </source>
</evidence>
<name>A0A5C8IBH6_9MICO</name>
<evidence type="ECO:0000313" key="2">
    <source>
        <dbReference type="EMBL" id="TXK15634.1"/>
    </source>
</evidence>
<dbReference type="PANTHER" id="PTHR45947:SF3">
    <property type="entry name" value="SULFOQUINOVOSYL TRANSFERASE SQD2"/>
    <property type="match status" value="1"/>
</dbReference>
<sequence length="370" mass="38026">MTATLHVVLDQVTAPTEPDLATASREIARELVRTAPAGCEVVAVVPAGTDAAAVLEREVPGVADIIRTALPRRELAAAWQLGVSSGAPGGMVHSPTSMAPLVKHDRVHDHDQTVLTLWDLAAWEQPHELPKMTVAWHRGMLRRAVKHADAVVVPTHALGERLAEIARLGDRIRVIPGAAPVGFSAPIDDVGRRRSLGLPGGSLVVAGGAAPSARLDTAFSAIAEAGSDLPVVVLDVPVGDEPAVADLGAAAGLQPGRVVVLGPLETADRAAVLAGAVALLAPRTDSAFPWRVMEALALGVPLVAADSAVHREIVLDGGLLAAAGGLSASLAAALASTDAVERLAILSGDRGRAFSWTGAAERVWQLHADL</sequence>
<dbReference type="InterPro" id="IPR050194">
    <property type="entry name" value="Glycosyltransferase_grp1"/>
</dbReference>
<reference evidence="2 3" key="1">
    <citation type="submission" date="2019-08" db="EMBL/GenBank/DDBJ databases">
        <authorList>
            <person name="Dong K."/>
        </authorList>
    </citation>
    <scope>NUCLEOTIDE SEQUENCE [LARGE SCALE GENOMIC DNA]</scope>
    <source>
        <strain evidence="2 3">K-1</strain>
    </source>
</reference>
<dbReference type="EMBL" id="VRSX01000001">
    <property type="protein sequence ID" value="TXK15634.1"/>
    <property type="molecule type" value="Genomic_DNA"/>
</dbReference>
<dbReference type="AlphaFoldDB" id="A0A5C8IBH6"/>
<dbReference type="OrthoDB" id="9801609at2"/>
<organism evidence="2 3">
    <name type="scientific">Microbacterium saccharophilum</name>
    <dbReference type="NCBI Taxonomy" id="1213358"/>
    <lineage>
        <taxon>Bacteria</taxon>
        <taxon>Bacillati</taxon>
        <taxon>Actinomycetota</taxon>
        <taxon>Actinomycetes</taxon>
        <taxon>Micrococcales</taxon>
        <taxon>Microbacteriaceae</taxon>
        <taxon>Microbacterium</taxon>
    </lineage>
</organism>
<keyword evidence="2" id="KW-0808">Transferase</keyword>
<dbReference type="Pfam" id="PF13692">
    <property type="entry name" value="Glyco_trans_1_4"/>
    <property type="match status" value="1"/>
</dbReference>
<dbReference type="Proteomes" id="UP000321949">
    <property type="component" value="Unassembled WGS sequence"/>
</dbReference>
<dbReference type="PANTHER" id="PTHR45947">
    <property type="entry name" value="SULFOQUINOVOSYL TRANSFERASE SQD2"/>
    <property type="match status" value="1"/>
</dbReference>
<dbReference type="SUPFAM" id="SSF53756">
    <property type="entry name" value="UDP-Glycosyltransferase/glycogen phosphorylase"/>
    <property type="match status" value="1"/>
</dbReference>
<dbReference type="Gene3D" id="3.40.50.2000">
    <property type="entry name" value="Glycogen Phosphorylase B"/>
    <property type="match status" value="2"/>
</dbReference>
<dbReference type="GO" id="GO:0016757">
    <property type="term" value="F:glycosyltransferase activity"/>
    <property type="evidence" value="ECO:0007669"/>
    <property type="project" value="TreeGrafter"/>
</dbReference>
<accession>A0A5C8IBH6</accession>
<protein>
    <recommendedName>
        <fullName evidence="1">D-inositol 3-phosphate glycosyltransferase</fullName>
    </recommendedName>
</protein>